<evidence type="ECO:0000256" key="3">
    <source>
        <dbReference type="ARBA" id="ARBA00022801"/>
    </source>
</evidence>
<evidence type="ECO:0000256" key="4">
    <source>
        <dbReference type="ARBA" id="ARBA00022833"/>
    </source>
</evidence>
<dbReference type="Gene3D" id="3.60.15.10">
    <property type="entry name" value="Ribonuclease Z/Hydroxyacylglutathione hydrolase-like"/>
    <property type="match status" value="1"/>
</dbReference>
<evidence type="ECO:0000313" key="6">
    <source>
        <dbReference type="EMBL" id="UYP47489.1"/>
    </source>
</evidence>
<keyword evidence="4" id="KW-0862">Zinc</keyword>
<dbReference type="Pfam" id="PF00753">
    <property type="entry name" value="Lactamase_B"/>
    <property type="match status" value="1"/>
</dbReference>
<feature type="domain" description="Metallo-beta-lactamase" evidence="5">
    <location>
        <begin position="27"/>
        <end position="221"/>
    </location>
</feature>
<gene>
    <name evidence="6" type="ORF">NEF87_003774</name>
</gene>
<dbReference type="SUPFAM" id="SSF56281">
    <property type="entry name" value="Metallo-hydrolase/oxidoreductase"/>
    <property type="match status" value="1"/>
</dbReference>
<dbReference type="GO" id="GO:0004416">
    <property type="term" value="F:hydroxyacylglutathione hydrolase activity"/>
    <property type="evidence" value="ECO:0007669"/>
    <property type="project" value="UniProtKB-EC"/>
</dbReference>
<dbReference type="EMBL" id="CP104013">
    <property type="protein sequence ID" value="UYP47489.1"/>
    <property type="molecule type" value="Genomic_DNA"/>
</dbReference>
<keyword evidence="2" id="KW-0479">Metal-binding</keyword>
<sequence length="245" mass="27553">MFGKQRKKYYKEILPNLFYFSEGQMLDCNMYIIKDIDENLCLIDAGNGLSLSGLEAAIEELGWDLMKLKKILITHDHLDHIMGLYPLLEKFPANKPQIICHAFTADLLEEGDEKKVVPSGFGITADRFGINVIPLSNIDRKDEGDNVSFGDYSFIVYYTPGHSKGSICYYEPQKKLLFSGDVVFPQGSFGRYDFPGCSLADLKNSIKRIDGLDIETLCAGHMAPVEIGANRQISMSNRNINSSMW</sequence>
<keyword evidence="7" id="KW-1185">Reference proteome</keyword>
<keyword evidence="3 6" id="KW-0378">Hydrolase</keyword>
<name>A0ABY6HYG8_9ARCH</name>
<evidence type="ECO:0000256" key="1">
    <source>
        <dbReference type="ARBA" id="ARBA00001947"/>
    </source>
</evidence>
<accession>A0ABY6HYG8</accession>
<organism evidence="6 7">
    <name type="scientific">Candidatus Lokiarchaeum ossiferum</name>
    <dbReference type="NCBI Taxonomy" id="2951803"/>
    <lineage>
        <taxon>Archaea</taxon>
        <taxon>Promethearchaeati</taxon>
        <taxon>Promethearchaeota</taxon>
        <taxon>Promethearchaeia</taxon>
        <taxon>Promethearchaeales</taxon>
        <taxon>Promethearchaeaceae</taxon>
        <taxon>Candidatus Lokiarchaeum</taxon>
    </lineage>
</organism>
<comment type="cofactor">
    <cofactor evidence="1">
        <name>Zn(2+)</name>
        <dbReference type="ChEBI" id="CHEBI:29105"/>
    </cofactor>
</comment>
<dbReference type="PANTHER" id="PTHR46233">
    <property type="entry name" value="HYDROXYACYLGLUTATHIONE HYDROLASE GLOC"/>
    <property type="match status" value="1"/>
</dbReference>
<dbReference type="InterPro" id="IPR051453">
    <property type="entry name" value="MBL_Glyoxalase_II"/>
</dbReference>
<evidence type="ECO:0000259" key="5">
    <source>
        <dbReference type="SMART" id="SM00849"/>
    </source>
</evidence>
<dbReference type="EC" id="3.1.2.6" evidence="6"/>
<dbReference type="InterPro" id="IPR001279">
    <property type="entry name" value="Metallo-B-lactamas"/>
</dbReference>
<dbReference type="PANTHER" id="PTHR46233:SF3">
    <property type="entry name" value="HYDROXYACYLGLUTATHIONE HYDROLASE GLOC"/>
    <property type="match status" value="1"/>
</dbReference>
<dbReference type="CDD" id="cd06262">
    <property type="entry name" value="metallo-hydrolase-like_MBL-fold"/>
    <property type="match status" value="1"/>
</dbReference>
<dbReference type="Proteomes" id="UP001208689">
    <property type="component" value="Chromosome"/>
</dbReference>
<dbReference type="InterPro" id="IPR036866">
    <property type="entry name" value="RibonucZ/Hydroxyglut_hydro"/>
</dbReference>
<dbReference type="SMART" id="SM00849">
    <property type="entry name" value="Lactamase_B"/>
    <property type="match status" value="1"/>
</dbReference>
<protein>
    <submittedName>
        <fullName evidence="6">Hydroxyacylglutathione hydrolase</fullName>
        <ecNumber evidence="6">3.1.2.6</ecNumber>
    </submittedName>
</protein>
<evidence type="ECO:0000313" key="7">
    <source>
        <dbReference type="Proteomes" id="UP001208689"/>
    </source>
</evidence>
<proteinExistence type="predicted"/>
<reference evidence="6" key="1">
    <citation type="submission" date="2022-09" db="EMBL/GenBank/DDBJ databases">
        <title>Actin cytoskeleton and complex cell architecture in an #Asgard archaeon.</title>
        <authorList>
            <person name="Ponce Toledo R.I."/>
            <person name="Schleper C."/>
            <person name="Rodrigues Oliveira T."/>
            <person name="Wollweber F."/>
            <person name="Xu J."/>
            <person name="Rittmann S."/>
            <person name="Klingl A."/>
            <person name="Pilhofer M."/>
        </authorList>
    </citation>
    <scope>NUCLEOTIDE SEQUENCE</scope>
    <source>
        <strain evidence="6">B-35</strain>
    </source>
</reference>
<evidence type="ECO:0000256" key="2">
    <source>
        <dbReference type="ARBA" id="ARBA00022723"/>
    </source>
</evidence>